<reference evidence="1 2" key="1">
    <citation type="submission" date="2019-02" db="EMBL/GenBank/DDBJ databases">
        <title>Genome sequencing of the rare red list fungi Hericium alpestre (H. flagellum).</title>
        <authorList>
            <person name="Buettner E."/>
            <person name="Kellner H."/>
        </authorList>
    </citation>
    <scope>NUCLEOTIDE SEQUENCE [LARGE SCALE GENOMIC DNA]</scope>
    <source>
        <strain evidence="1 2">DSM 108284</strain>
    </source>
</reference>
<protein>
    <submittedName>
        <fullName evidence="1">Uncharacterized protein</fullName>
    </submittedName>
</protein>
<comment type="caution">
    <text evidence="1">The sequence shown here is derived from an EMBL/GenBank/DDBJ whole genome shotgun (WGS) entry which is preliminary data.</text>
</comment>
<sequence>MQTPTWTAEFFGVFDPRGHFQTAPNYDGGMYSYSPNDYPWRTSAPPADAPFYAPFNGPENEALSATFVGADLSSTGQSSYSAASDSPTHSGYVPIYQAPFKYRTMYSKLRYPANFMPHSVAFQMQGTTQPGVTLSAIGSSSQGLLGADTPVRCADMAEVITLCIKIPGCAMYKTRIHTLSKDRASPITVKNLARQLARRLYSFFGRPSAREWAQRQRISDISQQIVLVSFYRVSRGTWQVELGLIPAVP</sequence>
<dbReference type="Proteomes" id="UP000298061">
    <property type="component" value="Unassembled WGS sequence"/>
</dbReference>
<proteinExistence type="predicted"/>
<organism evidence="1 2">
    <name type="scientific">Hericium alpestre</name>
    <dbReference type="NCBI Taxonomy" id="135208"/>
    <lineage>
        <taxon>Eukaryota</taxon>
        <taxon>Fungi</taxon>
        <taxon>Dikarya</taxon>
        <taxon>Basidiomycota</taxon>
        <taxon>Agaricomycotina</taxon>
        <taxon>Agaricomycetes</taxon>
        <taxon>Russulales</taxon>
        <taxon>Hericiaceae</taxon>
        <taxon>Hericium</taxon>
    </lineage>
</organism>
<dbReference type="EMBL" id="SFCI01000899">
    <property type="protein sequence ID" value="TFY77493.1"/>
    <property type="molecule type" value="Genomic_DNA"/>
</dbReference>
<keyword evidence="2" id="KW-1185">Reference proteome</keyword>
<accession>A0A4Y9ZTZ9</accession>
<gene>
    <name evidence="1" type="ORF">EWM64_g6520</name>
</gene>
<dbReference type="AlphaFoldDB" id="A0A4Y9ZTZ9"/>
<name>A0A4Y9ZTZ9_9AGAM</name>
<evidence type="ECO:0000313" key="1">
    <source>
        <dbReference type="EMBL" id="TFY77493.1"/>
    </source>
</evidence>
<evidence type="ECO:0000313" key="2">
    <source>
        <dbReference type="Proteomes" id="UP000298061"/>
    </source>
</evidence>